<evidence type="ECO:0000256" key="1">
    <source>
        <dbReference type="SAM" id="MobiDB-lite"/>
    </source>
</evidence>
<dbReference type="Pfam" id="PF13476">
    <property type="entry name" value="AAA_23"/>
    <property type="match status" value="1"/>
</dbReference>
<organism evidence="3">
    <name type="scientific">Streptomyces haneummycinicus</name>
    <dbReference type="NCBI Taxonomy" id="3074435"/>
    <lineage>
        <taxon>Bacteria</taxon>
        <taxon>Bacillati</taxon>
        <taxon>Actinomycetota</taxon>
        <taxon>Actinomycetes</taxon>
        <taxon>Kitasatosporales</taxon>
        <taxon>Streptomycetaceae</taxon>
        <taxon>Streptomyces</taxon>
    </lineage>
</organism>
<evidence type="ECO:0000259" key="2">
    <source>
        <dbReference type="SMART" id="SM00382"/>
    </source>
</evidence>
<feature type="compositionally biased region" description="Gly residues" evidence="1">
    <location>
        <begin position="509"/>
        <end position="520"/>
    </location>
</feature>
<dbReference type="InterPro" id="IPR038729">
    <property type="entry name" value="Rad50/SbcC_AAA"/>
</dbReference>
<dbReference type="GO" id="GO:0016887">
    <property type="term" value="F:ATP hydrolysis activity"/>
    <property type="evidence" value="ECO:0007669"/>
    <property type="project" value="InterPro"/>
</dbReference>
<dbReference type="AlphaFoldDB" id="A0AAT9HA44"/>
<reference evidence="3" key="2">
    <citation type="submission" date="2024-07" db="EMBL/GenBank/DDBJ databases">
        <title>Streptomyces haneummycinica sp. nov., a new antibiotic-producing actinobacterium isolated from marine sediment.</title>
        <authorList>
            <person name="Uemura M."/>
            <person name="Hamada M."/>
            <person name="Hirano S."/>
            <person name="Kobayashi K."/>
            <person name="Ohshiro T."/>
            <person name="Kobayashi T."/>
            <person name="Terahara T."/>
        </authorList>
    </citation>
    <scope>NUCLEOTIDE SEQUENCE</scope>
    <source>
        <strain evidence="3">KM77-8</strain>
    </source>
</reference>
<accession>A0AAT9HA44</accession>
<dbReference type="InterPro" id="IPR003593">
    <property type="entry name" value="AAA+_ATPase"/>
</dbReference>
<sequence>MYVSRIRVRNVRSFHGERDAALDFGRPDGSYAGWTVLAGRNGSGKTTLLRAVALALAGPGTAHRLVPSFDAWISDGADRAEAWAQVVPDPVLDVRGNGPEGSPFSEASSDPFAVELHWDRRESPRPRAAGKATRPARRTEPALSSGNGLDAQGGEVFAPGGMWDAQPSGWLLAGYGAFRRLSGGDDRQRNKPRPLTLSRLDTLFDEDVSLSDAVTWLVGQHLRALEGDGAAAELKSTALAILGDGLLPDDCRVVDVDSDGLWVERNGLRYPLREMSDGLRTVTALVVDLLRQVYESYAAARESAVPLAEDRDGHMVVPVPGVVLIDEVDAHLHVSWQRRIGPWLTAHFPSIQFLVTTHSPYICQSADPGGLVRLPGPGERTGPQVVEEDLYERVVYGSGDDAALSELFGLDSPYSEKAEALRAELVALEGTVLRGTADAAALARYTRIKRLLTSSPSARLDEMSAGLSSWSAKESGLRTRDPASDQAGADPAAARDDGVPGEVRRPRGGRTGPEGDGRGLMGPQHDRTHQGVPGAEAEPRAHGVRARAVHVLRGQPGLCRRSFRAGGGQPLRVFDWANHLLACTVCNSHHKRDTFPRDEEDGTLLLLDPTCEEPLHHLHLNLPAGSYTALSAKGAKSVEVFGLNRPVLVKGRTEAYTRARLFLGQWHLVRQRGDRDTADQIVRLAWNQPLADVLASMFHQAAHPAAAVLFAGRGTCWPS</sequence>
<dbReference type="SMART" id="SM00382">
    <property type="entry name" value="AAA"/>
    <property type="match status" value="1"/>
</dbReference>
<dbReference type="Pfam" id="PF13304">
    <property type="entry name" value="AAA_21"/>
    <property type="match status" value="1"/>
</dbReference>
<dbReference type="InterPro" id="IPR051396">
    <property type="entry name" value="Bact_Antivir_Def_Nuclease"/>
</dbReference>
<dbReference type="Gene3D" id="3.40.50.300">
    <property type="entry name" value="P-loop containing nucleotide triphosphate hydrolases"/>
    <property type="match status" value="2"/>
</dbReference>
<dbReference type="PANTHER" id="PTHR43581">
    <property type="entry name" value="ATP/GTP PHOSPHATASE"/>
    <property type="match status" value="1"/>
</dbReference>
<dbReference type="GO" id="GO:0005524">
    <property type="term" value="F:ATP binding"/>
    <property type="evidence" value="ECO:0007669"/>
    <property type="project" value="InterPro"/>
</dbReference>
<feature type="compositionally biased region" description="Basic and acidic residues" evidence="1">
    <location>
        <begin position="493"/>
        <end position="505"/>
    </location>
</feature>
<dbReference type="GO" id="GO:0006302">
    <property type="term" value="P:double-strand break repair"/>
    <property type="evidence" value="ECO:0007669"/>
    <property type="project" value="InterPro"/>
</dbReference>
<feature type="domain" description="AAA+ ATPase" evidence="2">
    <location>
        <begin position="31"/>
        <end position="387"/>
    </location>
</feature>
<gene>
    <name evidence="3" type="ORF">SHKM778_06500</name>
</gene>
<dbReference type="InterPro" id="IPR003959">
    <property type="entry name" value="ATPase_AAA_core"/>
</dbReference>
<dbReference type="PANTHER" id="PTHR43581:SF2">
    <property type="entry name" value="EXCINUCLEASE ATPASE SUBUNIT"/>
    <property type="match status" value="1"/>
</dbReference>
<proteinExistence type="predicted"/>
<name>A0AAT9HA44_9ACTN</name>
<feature type="region of interest" description="Disordered" evidence="1">
    <location>
        <begin position="117"/>
        <end position="153"/>
    </location>
</feature>
<feature type="region of interest" description="Disordered" evidence="1">
    <location>
        <begin position="471"/>
        <end position="541"/>
    </location>
</feature>
<protein>
    <recommendedName>
        <fullName evidence="2">AAA+ ATPase domain-containing protein</fullName>
    </recommendedName>
</protein>
<dbReference type="InterPro" id="IPR027417">
    <property type="entry name" value="P-loop_NTPase"/>
</dbReference>
<dbReference type="SUPFAM" id="SSF52540">
    <property type="entry name" value="P-loop containing nucleoside triphosphate hydrolases"/>
    <property type="match status" value="1"/>
</dbReference>
<dbReference type="EMBL" id="AP035768">
    <property type="protein sequence ID" value="BFO14262.1"/>
    <property type="molecule type" value="Genomic_DNA"/>
</dbReference>
<reference evidence="3" key="1">
    <citation type="submission" date="2024-06" db="EMBL/GenBank/DDBJ databases">
        <authorList>
            <consortium name="consrtm"/>
            <person name="Uemura M."/>
            <person name="Terahara T."/>
        </authorList>
    </citation>
    <scope>NUCLEOTIDE SEQUENCE</scope>
    <source>
        <strain evidence="3">KM77-8</strain>
    </source>
</reference>
<evidence type="ECO:0000313" key="3">
    <source>
        <dbReference type="EMBL" id="BFO14262.1"/>
    </source>
</evidence>